<feature type="signal peptide" evidence="1">
    <location>
        <begin position="1"/>
        <end position="20"/>
    </location>
</feature>
<keyword evidence="1" id="KW-0732">Signal</keyword>
<evidence type="ECO:0000256" key="1">
    <source>
        <dbReference type="SAM" id="SignalP"/>
    </source>
</evidence>
<keyword evidence="3" id="KW-1185">Reference proteome</keyword>
<organism evidence="2 3">
    <name type="scientific">Portunus trituberculatus</name>
    <name type="common">Swimming crab</name>
    <name type="synonym">Neptunus trituberculatus</name>
    <dbReference type="NCBI Taxonomy" id="210409"/>
    <lineage>
        <taxon>Eukaryota</taxon>
        <taxon>Metazoa</taxon>
        <taxon>Ecdysozoa</taxon>
        <taxon>Arthropoda</taxon>
        <taxon>Crustacea</taxon>
        <taxon>Multicrustacea</taxon>
        <taxon>Malacostraca</taxon>
        <taxon>Eumalacostraca</taxon>
        <taxon>Eucarida</taxon>
        <taxon>Decapoda</taxon>
        <taxon>Pleocyemata</taxon>
        <taxon>Brachyura</taxon>
        <taxon>Eubrachyura</taxon>
        <taxon>Portunoidea</taxon>
        <taxon>Portunidae</taxon>
        <taxon>Portuninae</taxon>
        <taxon>Portunus</taxon>
    </lineage>
</organism>
<protein>
    <submittedName>
        <fullName evidence="2">Uncharacterized protein</fullName>
    </submittedName>
</protein>
<reference evidence="2 3" key="1">
    <citation type="submission" date="2019-05" db="EMBL/GenBank/DDBJ databases">
        <title>Another draft genome of Portunus trituberculatus and its Hox gene families provides insights of decapod evolution.</title>
        <authorList>
            <person name="Jeong J.-H."/>
            <person name="Song I."/>
            <person name="Kim S."/>
            <person name="Choi T."/>
            <person name="Kim D."/>
            <person name="Ryu S."/>
            <person name="Kim W."/>
        </authorList>
    </citation>
    <scope>NUCLEOTIDE SEQUENCE [LARGE SCALE GENOMIC DNA]</scope>
    <source>
        <tissue evidence="2">Muscle</tissue>
    </source>
</reference>
<accession>A0A5B7GJT4</accession>
<feature type="chain" id="PRO_5023056190" evidence="1">
    <location>
        <begin position="21"/>
        <end position="118"/>
    </location>
</feature>
<comment type="caution">
    <text evidence="2">The sequence shown here is derived from an EMBL/GenBank/DDBJ whole genome shotgun (WGS) entry which is preliminary data.</text>
</comment>
<dbReference type="Proteomes" id="UP000324222">
    <property type="component" value="Unassembled WGS sequence"/>
</dbReference>
<dbReference type="AlphaFoldDB" id="A0A5B7GJT4"/>
<name>A0A5B7GJT4_PORTR</name>
<proteinExistence type="predicted"/>
<evidence type="ECO:0000313" key="3">
    <source>
        <dbReference type="Proteomes" id="UP000324222"/>
    </source>
</evidence>
<evidence type="ECO:0000313" key="2">
    <source>
        <dbReference type="EMBL" id="MPC57806.1"/>
    </source>
</evidence>
<sequence>MTNNTKLGLLLLTPPFALLPMSLYLLPSPATITTIATCKHLPIFIHTISHPLHFTLSTSGLLNLLTSLYTSCFTVTEPATCKAYWRDFFFLYDVGISREFIGDREYFFGAPPIWKPTR</sequence>
<gene>
    <name evidence="2" type="ORF">E2C01_051794</name>
</gene>
<dbReference type="EMBL" id="VSRR010015101">
    <property type="protein sequence ID" value="MPC57806.1"/>
    <property type="molecule type" value="Genomic_DNA"/>
</dbReference>